<gene>
    <name evidence="2" type="ORF">HHI36_000055</name>
</gene>
<feature type="non-terminal residue" evidence="2">
    <location>
        <position position="1"/>
    </location>
</feature>
<dbReference type="InterPro" id="IPR036865">
    <property type="entry name" value="CRAL-TRIO_dom_sf"/>
</dbReference>
<evidence type="ECO:0000259" key="1">
    <source>
        <dbReference type="Pfam" id="PF00650"/>
    </source>
</evidence>
<dbReference type="Gene3D" id="3.40.525.10">
    <property type="entry name" value="CRAL-TRIO lipid binding domain"/>
    <property type="match status" value="1"/>
</dbReference>
<dbReference type="AlphaFoldDB" id="A0ABD2P3Q2"/>
<name>A0ABD2P3Q2_9CUCU</name>
<dbReference type="PANTHER" id="PTHR10174">
    <property type="entry name" value="ALPHA-TOCOPHEROL TRANSFER PROTEIN-RELATED"/>
    <property type="match status" value="1"/>
</dbReference>
<proteinExistence type="predicted"/>
<reference evidence="2 3" key="1">
    <citation type="journal article" date="2021" name="BMC Biol.">
        <title>Horizontally acquired antibacterial genes associated with adaptive radiation of ladybird beetles.</title>
        <authorList>
            <person name="Li H.S."/>
            <person name="Tang X.F."/>
            <person name="Huang Y.H."/>
            <person name="Xu Z.Y."/>
            <person name="Chen M.L."/>
            <person name="Du X.Y."/>
            <person name="Qiu B.Y."/>
            <person name="Chen P.T."/>
            <person name="Zhang W."/>
            <person name="Slipinski A."/>
            <person name="Escalona H.E."/>
            <person name="Waterhouse R.M."/>
            <person name="Zwick A."/>
            <person name="Pang H."/>
        </authorList>
    </citation>
    <scope>NUCLEOTIDE SEQUENCE [LARGE SCALE GENOMIC DNA]</scope>
    <source>
        <strain evidence="2">SYSU2018</strain>
    </source>
</reference>
<accession>A0ABD2P3Q2</accession>
<dbReference type="PANTHER" id="PTHR10174:SF222">
    <property type="entry name" value="GH10083P-RELATED"/>
    <property type="match status" value="1"/>
</dbReference>
<dbReference type="Gene3D" id="1.20.5.1200">
    <property type="entry name" value="Alpha-tocopherol transfer"/>
    <property type="match status" value="1"/>
</dbReference>
<sequence length="246" mass="28790">SILEVQLLKNKFSLEKTKSKIENYCRLKANKNYKYFYEDIPTTPSKEAGCYIPILKLTENYERIVIGKISDPEKWDPIREYSNALILREIFARFDYNEGEIFVIDYSNCSSTKILSVLRPKNVGDILSMVLKAHSAKVKQIHIISKMFPVIINFMKPFMPAKIFSRISAYEDCEQFKEKFPSCYLPKDYGGDQKSFDDIRVDMDKMYSEHLDELYEYVNTKSSGEIGLENSYDEEMQGTFRNLKID</sequence>
<feature type="domain" description="CRAL-TRIO" evidence="1">
    <location>
        <begin position="95"/>
        <end position="191"/>
    </location>
</feature>
<dbReference type="InterPro" id="IPR001251">
    <property type="entry name" value="CRAL-TRIO_dom"/>
</dbReference>
<comment type="caution">
    <text evidence="2">The sequence shown here is derived from an EMBL/GenBank/DDBJ whole genome shotgun (WGS) entry which is preliminary data.</text>
</comment>
<dbReference type="EMBL" id="JABFTP020000185">
    <property type="protein sequence ID" value="KAL3285524.1"/>
    <property type="molecule type" value="Genomic_DNA"/>
</dbReference>
<dbReference type="Pfam" id="PF00650">
    <property type="entry name" value="CRAL_TRIO"/>
    <property type="match status" value="1"/>
</dbReference>
<organism evidence="2 3">
    <name type="scientific">Cryptolaemus montrouzieri</name>
    <dbReference type="NCBI Taxonomy" id="559131"/>
    <lineage>
        <taxon>Eukaryota</taxon>
        <taxon>Metazoa</taxon>
        <taxon>Ecdysozoa</taxon>
        <taxon>Arthropoda</taxon>
        <taxon>Hexapoda</taxon>
        <taxon>Insecta</taxon>
        <taxon>Pterygota</taxon>
        <taxon>Neoptera</taxon>
        <taxon>Endopterygota</taxon>
        <taxon>Coleoptera</taxon>
        <taxon>Polyphaga</taxon>
        <taxon>Cucujiformia</taxon>
        <taxon>Coccinelloidea</taxon>
        <taxon>Coccinellidae</taxon>
        <taxon>Scymninae</taxon>
        <taxon>Scymnini</taxon>
        <taxon>Cryptolaemus</taxon>
    </lineage>
</organism>
<evidence type="ECO:0000313" key="3">
    <source>
        <dbReference type="Proteomes" id="UP001516400"/>
    </source>
</evidence>
<dbReference type="Proteomes" id="UP001516400">
    <property type="component" value="Unassembled WGS sequence"/>
</dbReference>
<protein>
    <recommendedName>
        <fullName evidence="1">CRAL-TRIO domain-containing protein</fullName>
    </recommendedName>
</protein>
<dbReference type="SUPFAM" id="SSF52087">
    <property type="entry name" value="CRAL/TRIO domain"/>
    <property type="match status" value="1"/>
</dbReference>
<keyword evidence="3" id="KW-1185">Reference proteome</keyword>
<evidence type="ECO:0000313" key="2">
    <source>
        <dbReference type="EMBL" id="KAL3285524.1"/>
    </source>
</evidence>